<dbReference type="RefSeq" id="WP_148947875.1">
    <property type="nucleotide sequence ID" value="NZ_VTEH01000014.1"/>
</dbReference>
<organism evidence="3 4">
    <name type="scientific">Rossellomorea vietnamensis</name>
    <dbReference type="NCBI Taxonomy" id="218284"/>
    <lineage>
        <taxon>Bacteria</taxon>
        <taxon>Bacillati</taxon>
        <taxon>Bacillota</taxon>
        <taxon>Bacilli</taxon>
        <taxon>Bacillales</taxon>
        <taxon>Bacillaceae</taxon>
        <taxon>Rossellomorea</taxon>
    </lineage>
</organism>
<dbReference type="InterPro" id="IPR036513">
    <property type="entry name" value="STAS_dom_sf"/>
</dbReference>
<dbReference type="PANTHER" id="PTHR33745">
    <property type="entry name" value="RSBT ANTAGONIST PROTEIN RSBS-RELATED"/>
    <property type="match status" value="1"/>
</dbReference>
<dbReference type="InterPro" id="IPR002645">
    <property type="entry name" value="STAS_dom"/>
</dbReference>
<name>A0A5D4KA60_9BACI</name>
<dbReference type="SUPFAM" id="SSF52091">
    <property type="entry name" value="SpoIIaa-like"/>
    <property type="match status" value="1"/>
</dbReference>
<dbReference type="Pfam" id="PF01740">
    <property type="entry name" value="STAS"/>
    <property type="match status" value="1"/>
</dbReference>
<dbReference type="PROSITE" id="PS50801">
    <property type="entry name" value="STAS"/>
    <property type="match status" value="1"/>
</dbReference>
<feature type="domain" description="STAS" evidence="2">
    <location>
        <begin position="160"/>
        <end position="271"/>
    </location>
</feature>
<proteinExistence type="predicted"/>
<dbReference type="Proteomes" id="UP000323317">
    <property type="component" value="Unassembled WGS sequence"/>
</dbReference>
<evidence type="ECO:0000259" key="2">
    <source>
        <dbReference type="PROSITE" id="PS50801"/>
    </source>
</evidence>
<keyword evidence="1" id="KW-0597">Phosphoprotein</keyword>
<evidence type="ECO:0000313" key="3">
    <source>
        <dbReference type="EMBL" id="TYR74042.1"/>
    </source>
</evidence>
<dbReference type="Gene3D" id="3.30.750.24">
    <property type="entry name" value="STAS domain"/>
    <property type="match status" value="1"/>
</dbReference>
<dbReference type="PANTHER" id="PTHR33745:SF3">
    <property type="entry name" value="RSBT CO-ANTAGONIST PROTEIN RSBRC"/>
    <property type="match status" value="1"/>
</dbReference>
<evidence type="ECO:0000313" key="4">
    <source>
        <dbReference type="Proteomes" id="UP000323317"/>
    </source>
</evidence>
<reference evidence="3 4" key="1">
    <citation type="submission" date="2019-08" db="EMBL/GenBank/DDBJ databases">
        <title>Bacillus genomes from the desert of Cuatro Cienegas, Coahuila.</title>
        <authorList>
            <person name="Olmedo-Alvarez G."/>
        </authorList>
    </citation>
    <scope>NUCLEOTIDE SEQUENCE [LARGE SCALE GENOMIC DNA]</scope>
    <source>
        <strain evidence="3 4">CH40_1T</strain>
    </source>
</reference>
<dbReference type="EMBL" id="VTEH01000014">
    <property type="protein sequence ID" value="TYR74042.1"/>
    <property type="molecule type" value="Genomic_DNA"/>
</dbReference>
<evidence type="ECO:0000256" key="1">
    <source>
        <dbReference type="ARBA" id="ARBA00022553"/>
    </source>
</evidence>
<accession>A0A5D4KA60</accession>
<dbReference type="CDD" id="cd07041">
    <property type="entry name" value="STAS_RsbR_RsbS_like"/>
    <property type="match status" value="1"/>
</dbReference>
<dbReference type="AlphaFoldDB" id="A0A5D4KA60"/>
<protein>
    <submittedName>
        <fullName evidence="3">STAS domain-containing protein</fullName>
    </submittedName>
</protein>
<sequence length="280" mass="31560">MSNERVYEEFCSLILEKSSELAHEVTEIQTKKYPEMQSISNDLLSMREELVSLFAKSFVMSDEDRKKNFKAWGKKAGTQCATLNASLEEMLNEFPEYRTILGDLLKMHAKKNDLTIDGFYNMLNILETDIGDVTCYFSLPFVDYQADQLRNSKEALFELSVPVIPISDEIAVLPLVGDIDTGRAKLMLEKALEKSAKLKVKYFILDLSGVPIIDTYVAQIIFQLIDSLELIGVEAKVTGMTPDIVQTVVNLGIDFKKIQTYSSLKQAINTINGSETQRTV</sequence>
<gene>
    <name evidence="3" type="ORF">FZC79_16460</name>
</gene>
<dbReference type="InterPro" id="IPR051932">
    <property type="entry name" value="Bact_StressResp_Reg"/>
</dbReference>
<comment type="caution">
    <text evidence="3">The sequence shown here is derived from an EMBL/GenBank/DDBJ whole genome shotgun (WGS) entry which is preliminary data.</text>
</comment>